<proteinExistence type="predicted"/>
<sequence length="733" mass="84026">MLTWLDYHIGFRKVFSINTPRYQDLEKDTIMGCITSSLVIAQTMFEASYLPNALNTFQIADDHQYLDAELAGRIAHTFLAGDQHIKWINHQALVYADLESHPIPTNLTPTDLFSPNVSELSAANAITLPSDPSIHAALHSHASGSSASRKPYQKKKAKSLLTLNKLDKFKNYWSLRLDSSVVRASSLEYGWSQVRLLFRPIVSRAFRSSNKNFIHPCLPPVLPAWREALSHVDLYAQVPTGKNSWKYWVPEAHIVVTSDSMDCNCRYVYNWLKLHDAWYYLLIMHSMQDELIGPLRASQWRDYLNMSERTLQDIQAAPGMKCSKQKRRVLDIFGKVFGNDQLNENIPPLWFGHDMKVAQREEWQHRWLIPRATDNDQLKESECNALLANIFPPHRTLFIKELPTCMDGLASSSLDDRAIYLESLRQVVCRWPGVPDIIELGTPFTLIASEMTRKNWCDKEYVWLKEIVAHDPEVRRLCTLVPPRTQSGQIPRFADNESPLRKAAYVILKAWKQTEWTQAYKAESKAEATARKVFLKKKYGTFLKNFKFQQIQKDETEEEKKAQVAGKLHMRRCISVHVQVDNGLFRVVVVPPPALPKVKKHTAQSVFQEMQMLTRNSPHDTDYAGEANSEDSETSAEPQAQGGSADLEHTRHRHDIGVWRSHTYKAFHDLSDDEKCKLTDEAQACNEQQQPILNDLKESSDLAEVECWRYVSTIPLLNQGLEHSKIQTNCSLS</sequence>
<accession>A0ACC1TFQ0</accession>
<reference evidence="1" key="1">
    <citation type="submission" date="2022-07" db="EMBL/GenBank/DDBJ databases">
        <title>Genome Sequence of Phlebia brevispora.</title>
        <authorList>
            <person name="Buettner E."/>
        </authorList>
    </citation>
    <scope>NUCLEOTIDE SEQUENCE</scope>
    <source>
        <strain evidence="1">MPL23</strain>
    </source>
</reference>
<gene>
    <name evidence="1" type="ORF">NM688_g30</name>
</gene>
<evidence type="ECO:0000313" key="1">
    <source>
        <dbReference type="EMBL" id="KAJ3559948.1"/>
    </source>
</evidence>
<evidence type="ECO:0000313" key="2">
    <source>
        <dbReference type="Proteomes" id="UP001148662"/>
    </source>
</evidence>
<name>A0ACC1TFQ0_9APHY</name>
<comment type="caution">
    <text evidence="1">The sequence shown here is derived from an EMBL/GenBank/DDBJ whole genome shotgun (WGS) entry which is preliminary data.</text>
</comment>
<keyword evidence="2" id="KW-1185">Reference proteome</keyword>
<dbReference type="EMBL" id="JANHOG010000002">
    <property type="protein sequence ID" value="KAJ3559948.1"/>
    <property type="molecule type" value="Genomic_DNA"/>
</dbReference>
<dbReference type="Proteomes" id="UP001148662">
    <property type="component" value="Unassembled WGS sequence"/>
</dbReference>
<protein>
    <submittedName>
        <fullName evidence="1">Uncharacterized protein</fullName>
    </submittedName>
</protein>
<organism evidence="1 2">
    <name type="scientific">Phlebia brevispora</name>
    <dbReference type="NCBI Taxonomy" id="194682"/>
    <lineage>
        <taxon>Eukaryota</taxon>
        <taxon>Fungi</taxon>
        <taxon>Dikarya</taxon>
        <taxon>Basidiomycota</taxon>
        <taxon>Agaricomycotina</taxon>
        <taxon>Agaricomycetes</taxon>
        <taxon>Polyporales</taxon>
        <taxon>Meruliaceae</taxon>
        <taxon>Phlebia</taxon>
    </lineage>
</organism>